<proteinExistence type="predicted"/>
<dbReference type="Proteomes" id="UP000095287">
    <property type="component" value="Unplaced"/>
</dbReference>
<keyword evidence="3" id="KW-0732">Signal</keyword>
<protein>
    <submittedName>
        <fullName evidence="5">Uncharacterized protein</fullName>
    </submittedName>
</protein>
<evidence type="ECO:0000256" key="2">
    <source>
        <dbReference type="SAM" id="MobiDB-lite"/>
    </source>
</evidence>
<organism evidence="4 5">
    <name type="scientific">Steinernema glaseri</name>
    <dbReference type="NCBI Taxonomy" id="37863"/>
    <lineage>
        <taxon>Eukaryota</taxon>
        <taxon>Metazoa</taxon>
        <taxon>Ecdysozoa</taxon>
        <taxon>Nematoda</taxon>
        <taxon>Chromadorea</taxon>
        <taxon>Rhabditida</taxon>
        <taxon>Tylenchina</taxon>
        <taxon>Panagrolaimomorpha</taxon>
        <taxon>Strongyloidoidea</taxon>
        <taxon>Steinernematidae</taxon>
        <taxon>Steinernema</taxon>
    </lineage>
</organism>
<feature type="coiled-coil region" evidence="1">
    <location>
        <begin position="350"/>
        <end position="405"/>
    </location>
</feature>
<keyword evidence="1" id="KW-0175">Coiled coil</keyword>
<dbReference type="AlphaFoldDB" id="A0A1I7Y3T4"/>
<feature type="chain" id="PRO_5009311784" evidence="3">
    <location>
        <begin position="21"/>
        <end position="670"/>
    </location>
</feature>
<evidence type="ECO:0000256" key="1">
    <source>
        <dbReference type="SAM" id="Coils"/>
    </source>
</evidence>
<accession>A0A1I7Y3T4</accession>
<name>A0A1I7Y3T4_9BILA</name>
<evidence type="ECO:0000313" key="5">
    <source>
        <dbReference type="WBParaSite" id="L893_g12442.t1"/>
    </source>
</evidence>
<feature type="region of interest" description="Disordered" evidence="2">
    <location>
        <begin position="274"/>
        <end position="301"/>
    </location>
</feature>
<evidence type="ECO:0000313" key="4">
    <source>
        <dbReference type="Proteomes" id="UP000095287"/>
    </source>
</evidence>
<feature type="region of interest" description="Disordered" evidence="2">
    <location>
        <begin position="169"/>
        <end position="207"/>
    </location>
</feature>
<dbReference type="WBParaSite" id="L893_g12442.t1">
    <property type="protein sequence ID" value="L893_g12442.t1"/>
    <property type="gene ID" value="L893_g12442"/>
</dbReference>
<feature type="signal peptide" evidence="3">
    <location>
        <begin position="1"/>
        <end position="20"/>
    </location>
</feature>
<evidence type="ECO:0000256" key="3">
    <source>
        <dbReference type="SAM" id="SignalP"/>
    </source>
</evidence>
<sequence length="670" mass="75610">MRRLSLLLTTLCLLPHAVLSEETPPPHVIMAQRLLSNLPNIPNAIQEGMEGKHGEIRKMVSNVLGDGLISQLVVNPMSIASQFGIDLDQFGINKTLTDQVLGTGQDANAQKPVVPNTLTTGEQGEKIWSSDKGFKREKENTQNTENEPLFVNGHIVDEESFRQSLEKEMQIRPSRPSFVQEKPTETTTTPAPPTTPPTTTTTTKNPGEKMAEKVLNALGKSLFSSEYTSTQAPPTPSPTLPPTAAPVLYGNDQVVVEPEYGMNKWNGMDRRMAPSRYSSPQPAMAPAFPPAPSSPSFRGLMQEMDEPSKTADSVLSYFKNRDISSLTPEDVHILQNYLQTYEQNLQTRELLSKRQKLQQLQSRLNEHKRKMEEQKSREEQLRMQEFELEQQRKRIEDQLKKQLDKWHNSFNTNSNEAPYGLGDFSTDSLRTSIEQAIPPPVVQQVQQPAIIRNPSRSVSTLQNQLRYSPDIRRKPQKQPAFNESEFTSNCECVEVDFERMKGVWMQSLSAPTLLDMQYRAVGRVFGSEDAIPLNCSSISFGRAQQSEAAQDARVTWTFRTENSRKLFRLSGSALTMDHRTIRIQFNDYNGGKTHFPVCALKTSYGTTGPYEYIVLVEANTCKSASLLVRDPETFFDKDNSELIHFLQHKVRENELEEMDVVPHDGTCSVE</sequence>
<reference evidence="5" key="1">
    <citation type="submission" date="2016-11" db="UniProtKB">
        <authorList>
            <consortium name="WormBaseParasite"/>
        </authorList>
    </citation>
    <scope>IDENTIFICATION</scope>
</reference>
<keyword evidence="4" id="KW-1185">Reference proteome</keyword>